<dbReference type="InterPro" id="IPR001867">
    <property type="entry name" value="OmpR/PhoB-type_DNA-bd"/>
</dbReference>
<dbReference type="AlphaFoldDB" id="A0A347ZR43"/>
<dbReference type="EMBL" id="QUMS01000001">
    <property type="protein sequence ID" value="REG11672.1"/>
    <property type="molecule type" value="Genomic_DNA"/>
</dbReference>
<name>A0A347ZR43_9CHLR</name>
<dbReference type="Pfam" id="PF00072">
    <property type="entry name" value="Response_reg"/>
    <property type="match status" value="1"/>
</dbReference>
<reference evidence="10 11" key="1">
    <citation type="submission" date="2018-08" db="EMBL/GenBank/DDBJ databases">
        <title>Genomic Encyclopedia of Type Strains, Phase IV (KMG-IV): sequencing the most valuable type-strain genomes for metagenomic binning, comparative biology and taxonomic classification.</title>
        <authorList>
            <person name="Goeker M."/>
        </authorList>
    </citation>
    <scope>NUCLEOTIDE SEQUENCE [LARGE SCALE GENOMIC DNA]</scope>
    <source>
        <strain evidence="10 11">DSM 23923</strain>
    </source>
</reference>
<evidence type="ECO:0000256" key="5">
    <source>
        <dbReference type="ARBA" id="ARBA00023163"/>
    </source>
</evidence>
<dbReference type="InterPro" id="IPR016032">
    <property type="entry name" value="Sig_transdc_resp-reg_C-effctor"/>
</dbReference>
<dbReference type="GO" id="GO:0000156">
    <property type="term" value="F:phosphorelay response regulator activity"/>
    <property type="evidence" value="ECO:0007669"/>
    <property type="project" value="TreeGrafter"/>
</dbReference>
<keyword evidence="11" id="KW-1185">Reference proteome</keyword>
<dbReference type="GO" id="GO:0000976">
    <property type="term" value="F:transcription cis-regulatory region binding"/>
    <property type="evidence" value="ECO:0007669"/>
    <property type="project" value="TreeGrafter"/>
</dbReference>
<organism evidence="10 11">
    <name type="scientific">Pelolinea submarina</name>
    <dbReference type="NCBI Taxonomy" id="913107"/>
    <lineage>
        <taxon>Bacteria</taxon>
        <taxon>Bacillati</taxon>
        <taxon>Chloroflexota</taxon>
        <taxon>Anaerolineae</taxon>
        <taxon>Anaerolineales</taxon>
        <taxon>Anaerolineaceae</taxon>
        <taxon>Pelolinea</taxon>
    </lineage>
</organism>
<dbReference type="GO" id="GO:0005829">
    <property type="term" value="C:cytosol"/>
    <property type="evidence" value="ECO:0007669"/>
    <property type="project" value="TreeGrafter"/>
</dbReference>
<evidence type="ECO:0000256" key="6">
    <source>
        <dbReference type="PROSITE-ProRule" id="PRU00169"/>
    </source>
</evidence>
<evidence type="ECO:0000256" key="1">
    <source>
        <dbReference type="ARBA" id="ARBA00022553"/>
    </source>
</evidence>
<dbReference type="PROSITE" id="PS51755">
    <property type="entry name" value="OMPR_PHOB"/>
    <property type="match status" value="1"/>
</dbReference>
<feature type="domain" description="Response regulatory" evidence="8">
    <location>
        <begin position="9"/>
        <end position="123"/>
    </location>
</feature>
<comment type="caution">
    <text evidence="10">The sequence shown here is derived from an EMBL/GenBank/DDBJ whole genome shotgun (WGS) entry which is preliminary data.</text>
</comment>
<dbReference type="GO" id="GO:0006355">
    <property type="term" value="P:regulation of DNA-templated transcription"/>
    <property type="evidence" value="ECO:0007669"/>
    <property type="project" value="InterPro"/>
</dbReference>
<dbReference type="SUPFAM" id="SSF46894">
    <property type="entry name" value="C-terminal effector domain of the bipartite response regulators"/>
    <property type="match status" value="1"/>
</dbReference>
<dbReference type="Gene3D" id="1.10.10.10">
    <property type="entry name" value="Winged helix-like DNA-binding domain superfamily/Winged helix DNA-binding domain"/>
    <property type="match status" value="1"/>
</dbReference>
<sequence length="239" mass="26923">MTLQIQNPRILIIEDDAAVARSLNDGLVREGYSIQICNSGIKGIEAAQKTQPHLIILDIRLPDGSGFDFCRQIRQSGLHQPILILTVRDEAIDKVLGLEIGADDYMTKPYNPNELNARIRALLRRAYGEFSSTESKLIFIGDLTIDILRATVTRNENVISLTPTEYRLFVHMAKHPGQVLSRSQLVSSIRGYETEEINDSQTITVYIRRLREKLEYDPAHPKLILTVPGIGYRLSANPD</sequence>
<keyword evidence="2" id="KW-0902">Two-component regulatory system</keyword>
<dbReference type="PANTHER" id="PTHR48111:SF1">
    <property type="entry name" value="TWO-COMPONENT RESPONSE REGULATOR ORR33"/>
    <property type="match status" value="1"/>
</dbReference>
<dbReference type="InterPro" id="IPR001789">
    <property type="entry name" value="Sig_transdc_resp-reg_receiver"/>
</dbReference>
<protein>
    <submittedName>
        <fullName evidence="10">Two-component system response regulator VicR/two-component system response regulator MtrA</fullName>
    </submittedName>
</protein>
<gene>
    <name evidence="10" type="ORF">DFR64_1564</name>
</gene>
<dbReference type="SUPFAM" id="SSF52172">
    <property type="entry name" value="CheY-like"/>
    <property type="match status" value="1"/>
</dbReference>
<keyword evidence="5" id="KW-0804">Transcription</keyword>
<keyword evidence="3" id="KW-0805">Transcription regulation</keyword>
<dbReference type="PANTHER" id="PTHR48111">
    <property type="entry name" value="REGULATOR OF RPOS"/>
    <property type="match status" value="1"/>
</dbReference>
<dbReference type="CDD" id="cd00383">
    <property type="entry name" value="trans_reg_C"/>
    <property type="match status" value="1"/>
</dbReference>
<dbReference type="SMART" id="SM00448">
    <property type="entry name" value="REC"/>
    <property type="match status" value="1"/>
</dbReference>
<dbReference type="CDD" id="cd17574">
    <property type="entry name" value="REC_OmpR"/>
    <property type="match status" value="1"/>
</dbReference>
<feature type="domain" description="OmpR/PhoB-type" evidence="9">
    <location>
        <begin position="135"/>
        <end position="236"/>
    </location>
</feature>
<evidence type="ECO:0000313" key="10">
    <source>
        <dbReference type="EMBL" id="REG11672.1"/>
    </source>
</evidence>
<evidence type="ECO:0000313" key="11">
    <source>
        <dbReference type="Proteomes" id="UP000256388"/>
    </source>
</evidence>
<dbReference type="Proteomes" id="UP000256388">
    <property type="component" value="Unassembled WGS sequence"/>
</dbReference>
<proteinExistence type="predicted"/>
<dbReference type="SMART" id="SM00862">
    <property type="entry name" value="Trans_reg_C"/>
    <property type="match status" value="1"/>
</dbReference>
<dbReference type="InterPro" id="IPR036388">
    <property type="entry name" value="WH-like_DNA-bd_sf"/>
</dbReference>
<evidence type="ECO:0000259" key="9">
    <source>
        <dbReference type="PROSITE" id="PS51755"/>
    </source>
</evidence>
<evidence type="ECO:0000256" key="3">
    <source>
        <dbReference type="ARBA" id="ARBA00023015"/>
    </source>
</evidence>
<accession>A0A347ZR43</accession>
<dbReference type="Gene3D" id="3.40.50.2300">
    <property type="match status" value="1"/>
</dbReference>
<dbReference type="InterPro" id="IPR039420">
    <property type="entry name" value="WalR-like"/>
</dbReference>
<feature type="modified residue" description="4-aspartylphosphate" evidence="6">
    <location>
        <position position="58"/>
    </location>
</feature>
<dbReference type="Pfam" id="PF00486">
    <property type="entry name" value="Trans_reg_C"/>
    <property type="match status" value="1"/>
</dbReference>
<dbReference type="Gene3D" id="6.10.250.690">
    <property type="match status" value="1"/>
</dbReference>
<evidence type="ECO:0000256" key="4">
    <source>
        <dbReference type="ARBA" id="ARBA00023125"/>
    </source>
</evidence>
<dbReference type="PROSITE" id="PS50110">
    <property type="entry name" value="RESPONSE_REGULATORY"/>
    <property type="match status" value="1"/>
</dbReference>
<feature type="DNA-binding region" description="OmpR/PhoB-type" evidence="7">
    <location>
        <begin position="135"/>
        <end position="236"/>
    </location>
</feature>
<keyword evidence="4 7" id="KW-0238">DNA-binding</keyword>
<evidence type="ECO:0000256" key="7">
    <source>
        <dbReference type="PROSITE-ProRule" id="PRU01091"/>
    </source>
</evidence>
<evidence type="ECO:0000259" key="8">
    <source>
        <dbReference type="PROSITE" id="PS50110"/>
    </source>
</evidence>
<dbReference type="RefSeq" id="WP_116224792.1">
    <property type="nucleotide sequence ID" value="NZ_AP018437.1"/>
</dbReference>
<dbReference type="InterPro" id="IPR011006">
    <property type="entry name" value="CheY-like_superfamily"/>
</dbReference>
<dbReference type="GO" id="GO:0032993">
    <property type="term" value="C:protein-DNA complex"/>
    <property type="evidence" value="ECO:0007669"/>
    <property type="project" value="TreeGrafter"/>
</dbReference>
<keyword evidence="1 6" id="KW-0597">Phosphoprotein</keyword>
<evidence type="ECO:0000256" key="2">
    <source>
        <dbReference type="ARBA" id="ARBA00023012"/>
    </source>
</evidence>
<dbReference type="OrthoDB" id="161247at2"/>